<evidence type="ECO:0000259" key="16">
    <source>
        <dbReference type="Pfam" id="PF17900"/>
    </source>
</evidence>
<dbReference type="GO" id="GO:0042277">
    <property type="term" value="F:peptide binding"/>
    <property type="evidence" value="ECO:0007669"/>
    <property type="project" value="TreeGrafter"/>
</dbReference>
<organism evidence="17 18">
    <name type="scientific">Peterkaempfera bronchialis</name>
    <dbReference type="NCBI Taxonomy" id="2126346"/>
    <lineage>
        <taxon>Bacteria</taxon>
        <taxon>Bacillati</taxon>
        <taxon>Actinomycetota</taxon>
        <taxon>Actinomycetes</taxon>
        <taxon>Kitasatosporales</taxon>
        <taxon>Streptomycetaceae</taxon>
        <taxon>Peterkaempfera</taxon>
    </lineage>
</organism>
<dbReference type="InterPro" id="IPR027268">
    <property type="entry name" value="Peptidase_M4/M1_CTD_sf"/>
</dbReference>
<keyword evidence="10" id="KW-0862">Zinc</keyword>
<dbReference type="EMBL" id="CP031264">
    <property type="protein sequence ID" value="AXI77581.1"/>
    <property type="molecule type" value="Genomic_DNA"/>
</dbReference>
<dbReference type="EC" id="3.4.11.2" evidence="4"/>
<evidence type="ECO:0000259" key="15">
    <source>
        <dbReference type="Pfam" id="PF11838"/>
    </source>
</evidence>
<evidence type="ECO:0000256" key="7">
    <source>
        <dbReference type="ARBA" id="ARBA00022670"/>
    </source>
</evidence>
<protein>
    <recommendedName>
        <fullName evidence="5">Aminopeptidase N</fullName>
        <ecNumber evidence="4">3.4.11.2</ecNumber>
    </recommendedName>
    <alternativeName>
        <fullName evidence="12">Alanine aminopeptidase</fullName>
    </alternativeName>
    <alternativeName>
        <fullName evidence="13">Lysyl aminopeptidase</fullName>
    </alternativeName>
</protein>
<feature type="domain" description="ERAP1-like C-terminal" evidence="15">
    <location>
        <begin position="550"/>
        <end position="859"/>
    </location>
</feature>
<feature type="domain" description="Aminopeptidase N-like N-terminal" evidence="16">
    <location>
        <begin position="115"/>
        <end position="204"/>
    </location>
</feature>
<dbReference type="SUPFAM" id="SSF55486">
    <property type="entry name" value="Metalloproteases ('zincins'), catalytic domain"/>
    <property type="match status" value="1"/>
</dbReference>
<dbReference type="Pfam" id="PF01433">
    <property type="entry name" value="Peptidase_M1"/>
    <property type="match status" value="1"/>
</dbReference>
<dbReference type="Gene3D" id="1.10.390.10">
    <property type="entry name" value="Neutral Protease Domain 2"/>
    <property type="match status" value="1"/>
</dbReference>
<dbReference type="FunFam" id="1.10.390.10:FF:000004">
    <property type="entry name" value="Aminopeptidase N"/>
    <property type="match status" value="1"/>
</dbReference>
<dbReference type="OrthoDB" id="100605at2"/>
<sequence>MPGTNLTREEARTRAQLLHVDAYDIELDLGGARLGPSSPEAGEEGGGTFRSTTVVRFTSRKPGAASFIDLVAPTVHRVVLNGTELDPAEVFADSRIALPSLAAENELTVVADCAYTNTGEGLHRFVDPVDGETYLYTQFEVPDARRVFASFEQPDLKAEFRFTVTAPAGWAVVSNSPTPEPVPGEAEGTQVWAFEPTPRISSYITALIAGPYVGVFDAYEDGDQKVPLGVYCRPSLREFLDPEQLFEVTKQGFAYFQQKFDHPYPFAKYDQLFVPEFNAGAMENAGAVTIRDQYVFRSKVTDAAYELRAETILHELAHMWFGDLVTMEWWNDLWLNESFATFTSIICQAEVEGSRWPHAWTTFANSMKTWAYRQDQLPSTHPIMAEINDLEDVQVNFDGITYAKGASVLKQLVAYVGKDEFFRGVQAYFKRHAWGNTRLVDLLGALEETSGRDLKAWSRAWLETAGINILRPELTLAEDGTVASFAVLQEAPALPAGAKGEAVLRPHRIAVGAYDLRDGKLVRTDRIELDVDGERTEVPQLAGRPRPAVFLLNDDDLSYAKVRLDAESLAVVTEHLGDFADSLPRALCWASAWDMTRDGEMATRDYLALVISGLGRESDIGVVQSVQRQVRLALDLYADPEWREQGLTRWAEACEEQLRAAAPGGDHQLAWARALSAVARSADHLALLAGLLDGSQSVPGLAVDTELRWALLERLVATGAADEKAVDAELERDRTAAGERYAATCRASRPTAEAKAEAWASVVETDTLPNAVQEAVIGGFVQTDQRELLAPYTERYFAAAKDVFASRTHEIAQQIIVGLYPSLQVEQATLDATDAWLASAEPAPALRRMVVESRAGVERALRAQAADRAAGGR</sequence>
<dbReference type="GO" id="GO:0043171">
    <property type="term" value="P:peptide catabolic process"/>
    <property type="evidence" value="ECO:0007669"/>
    <property type="project" value="TreeGrafter"/>
</dbReference>
<dbReference type="InterPro" id="IPR024571">
    <property type="entry name" value="ERAP1-like_C_dom"/>
</dbReference>
<dbReference type="InterPro" id="IPR014782">
    <property type="entry name" value="Peptidase_M1_dom"/>
</dbReference>
<evidence type="ECO:0000256" key="12">
    <source>
        <dbReference type="ARBA" id="ARBA00029811"/>
    </source>
</evidence>
<comment type="catalytic activity">
    <reaction evidence="1">
        <text>Release of an N-terminal amino acid, Xaa-|-Yaa- from a peptide, amide or arylamide. Xaa is preferably Ala, but may be most amino acids including Pro (slow action). When a terminal hydrophobic residue is followed by a prolyl residue, the two may be released as an intact Xaa-Pro dipeptide.</text>
        <dbReference type="EC" id="3.4.11.2"/>
    </reaction>
</comment>
<dbReference type="GO" id="GO:0006508">
    <property type="term" value="P:proteolysis"/>
    <property type="evidence" value="ECO:0007669"/>
    <property type="project" value="UniProtKB-KW"/>
</dbReference>
<evidence type="ECO:0000256" key="8">
    <source>
        <dbReference type="ARBA" id="ARBA00022723"/>
    </source>
</evidence>
<evidence type="ECO:0000256" key="3">
    <source>
        <dbReference type="ARBA" id="ARBA00010136"/>
    </source>
</evidence>
<keyword evidence="6 17" id="KW-0031">Aminopeptidase</keyword>
<reference evidence="18" key="1">
    <citation type="submission" date="2018-07" db="EMBL/GenBank/DDBJ databases">
        <title>Streptacidiphilus bronchialis DSM 106435 chromosome.</title>
        <authorList>
            <person name="Batra D."/>
            <person name="Gulvik C.A."/>
        </authorList>
    </citation>
    <scope>NUCLEOTIDE SEQUENCE [LARGE SCALE GENOMIC DNA]</scope>
    <source>
        <strain evidence="18">DSM 106435</strain>
    </source>
</reference>
<keyword evidence="9 17" id="KW-0378">Hydrolase</keyword>
<accession>A0A345SV26</accession>
<dbReference type="GO" id="GO:0005737">
    <property type="term" value="C:cytoplasm"/>
    <property type="evidence" value="ECO:0007669"/>
    <property type="project" value="TreeGrafter"/>
</dbReference>
<gene>
    <name evidence="17" type="primary">pepN</name>
    <name evidence="17" type="ORF">C7M71_009135</name>
</gene>
<dbReference type="InterPro" id="IPR001930">
    <property type="entry name" value="Peptidase_M1"/>
</dbReference>
<evidence type="ECO:0000256" key="4">
    <source>
        <dbReference type="ARBA" id="ARBA00012564"/>
    </source>
</evidence>
<evidence type="ECO:0000256" key="9">
    <source>
        <dbReference type="ARBA" id="ARBA00022801"/>
    </source>
</evidence>
<evidence type="ECO:0000256" key="1">
    <source>
        <dbReference type="ARBA" id="ARBA00000098"/>
    </source>
</evidence>
<evidence type="ECO:0000256" key="2">
    <source>
        <dbReference type="ARBA" id="ARBA00001947"/>
    </source>
</evidence>
<evidence type="ECO:0000256" key="13">
    <source>
        <dbReference type="ARBA" id="ARBA00031533"/>
    </source>
</evidence>
<comment type="similarity">
    <text evidence="3">Belongs to the peptidase M1 family.</text>
</comment>
<proteinExistence type="inferred from homology"/>
<evidence type="ECO:0000256" key="5">
    <source>
        <dbReference type="ARBA" id="ARBA00015611"/>
    </source>
</evidence>
<dbReference type="PANTHER" id="PTHR11533">
    <property type="entry name" value="PROTEASE M1 ZINC METALLOPROTEASE"/>
    <property type="match status" value="1"/>
</dbReference>
<dbReference type="GO" id="GO:0008270">
    <property type="term" value="F:zinc ion binding"/>
    <property type="evidence" value="ECO:0007669"/>
    <property type="project" value="InterPro"/>
</dbReference>
<dbReference type="KEGG" id="stri:C7M71_009135"/>
<dbReference type="NCBIfam" id="TIGR02412">
    <property type="entry name" value="pepN_strep_liv"/>
    <property type="match status" value="1"/>
</dbReference>
<evidence type="ECO:0000313" key="18">
    <source>
        <dbReference type="Proteomes" id="UP000249340"/>
    </source>
</evidence>
<dbReference type="InterPro" id="IPR012778">
    <property type="entry name" value="Pept_M1_aminopeptidase"/>
</dbReference>
<dbReference type="AlphaFoldDB" id="A0A345SV26"/>
<dbReference type="GO" id="GO:0070006">
    <property type="term" value="F:metalloaminopeptidase activity"/>
    <property type="evidence" value="ECO:0007669"/>
    <property type="project" value="TreeGrafter"/>
</dbReference>
<dbReference type="Pfam" id="PF11838">
    <property type="entry name" value="ERAP1_C"/>
    <property type="match status" value="1"/>
</dbReference>
<feature type="domain" description="Peptidase M1 membrane alanine aminopeptidase" evidence="14">
    <location>
        <begin position="246"/>
        <end position="461"/>
    </location>
</feature>
<evidence type="ECO:0000313" key="17">
    <source>
        <dbReference type="EMBL" id="AXI77581.1"/>
    </source>
</evidence>
<dbReference type="InterPro" id="IPR045357">
    <property type="entry name" value="Aminopeptidase_N-like_N"/>
</dbReference>
<dbReference type="RefSeq" id="WP_111491078.1">
    <property type="nucleotide sequence ID" value="NZ_CP031264.1"/>
</dbReference>
<dbReference type="SUPFAM" id="SSF63737">
    <property type="entry name" value="Leukotriene A4 hydrolase N-terminal domain"/>
    <property type="match status" value="1"/>
</dbReference>
<dbReference type="PRINTS" id="PR00756">
    <property type="entry name" value="ALADIPTASE"/>
</dbReference>
<dbReference type="PANTHER" id="PTHR11533:SF174">
    <property type="entry name" value="PUROMYCIN-SENSITIVE AMINOPEPTIDASE-RELATED"/>
    <property type="match status" value="1"/>
</dbReference>
<comment type="cofactor">
    <cofactor evidence="2">
        <name>Zn(2+)</name>
        <dbReference type="ChEBI" id="CHEBI:29105"/>
    </cofactor>
</comment>
<evidence type="ECO:0000259" key="14">
    <source>
        <dbReference type="Pfam" id="PF01433"/>
    </source>
</evidence>
<dbReference type="InterPro" id="IPR050344">
    <property type="entry name" value="Peptidase_M1_aminopeptidases"/>
</dbReference>
<dbReference type="InterPro" id="IPR042097">
    <property type="entry name" value="Aminopeptidase_N-like_N_sf"/>
</dbReference>
<dbReference type="GO" id="GO:0005615">
    <property type="term" value="C:extracellular space"/>
    <property type="evidence" value="ECO:0007669"/>
    <property type="project" value="TreeGrafter"/>
</dbReference>
<evidence type="ECO:0000256" key="6">
    <source>
        <dbReference type="ARBA" id="ARBA00022438"/>
    </source>
</evidence>
<dbReference type="CDD" id="cd09602">
    <property type="entry name" value="M1_APN"/>
    <property type="match status" value="1"/>
</dbReference>
<dbReference type="FunFam" id="2.60.40.1730:FF:000010">
    <property type="entry name" value="Putative aminopeptidase N"/>
    <property type="match status" value="1"/>
</dbReference>
<dbReference type="Proteomes" id="UP000249340">
    <property type="component" value="Chromosome"/>
</dbReference>
<keyword evidence="11" id="KW-0482">Metalloprotease</keyword>
<dbReference type="GO" id="GO:0016020">
    <property type="term" value="C:membrane"/>
    <property type="evidence" value="ECO:0007669"/>
    <property type="project" value="TreeGrafter"/>
</dbReference>
<keyword evidence="8" id="KW-0479">Metal-binding</keyword>
<evidence type="ECO:0000256" key="11">
    <source>
        <dbReference type="ARBA" id="ARBA00023049"/>
    </source>
</evidence>
<name>A0A345SV26_9ACTN</name>
<evidence type="ECO:0000256" key="10">
    <source>
        <dbReference type="ARBA" id="ARBA00022833"/>
    </source>
</evidence>
<dbReference type="GO" id="GO:0016285">
    <property type="term" value="F:alanyl aminopeptidase activity"/>
    <property type="evidence" value="ECO:0007669"/>
    <property type="project" value="UniProtKB-EC"/>
</dbReference>
<dbReference type="Gene3D" id="2.60.40.1730">
    <property type="entry name" value="tricorn interacting facor f3 domain"/>
    <property type="match status" value="1"/>
</dbReference>
<dbReference type="Pfam" id="PF17900">
    <property type="entry name" value="Peptidase_M1_N"/>
    <property type="match status" value="1"/>
</dbReference>
<keyword evidence="18" id="KW-1185">Reference proteome</keyword>
<keyword evidence="7" id="KW-0645">Protease</keyword>